<evidence type="ECO:0000313" key="2">
    <source>
        <dbReference type="Proteomes" id="UP000261111"/>
    </source>
</evidence>
<dbReference type="RefSeq" id="WP_117440901.1">
    <property type="nucleotide sequence ID" value="NZ_QVIA01000012.1"/>
</dbReference>
<proteinExistence type="predicted"/>
<evidence type="ECO:0000313" key="1">
    <source>
        <dbReference type="EMBL" id="RGC31511.1"/>
    </source>
</evidence>
<protein>
    <submittedName>
        <fullName evidence="1">Uncharacterized protein</fullName>
    </submittedName>
</protein>
<name>A0A3E2WV61_9FIRM</name>
<dbReference type="Proteomes" id="UP000261111">
    <property type="component" value="Unassembled WGS sequence"/>
</dbReference>
<accession>A0A3E2WV61</accession>
<sequence length="307" mass="35197">MGKLIDITGKSYGLLKVDSFAEMRRNEKGHTTSWWNCTCRCGKKVIVAKHSLTSGNVQSCGCLKTKNNMERFTRHGLSKTRLYKIYSMMKDRCCNSNSTAYDYYGGRGISVCEEWQGEHGFEHFYAWAVQNGYSDDLTIDRRNSNGNYEPTNCRWIPFVEQAKNKRNCHLIYYNGEIKTLSEWSRELQIARSTIRKHEKMFNGDGELAIKTILTESNNTRKIKEVRRIRMNYIKAKFLIGDNPSGRAYTYRCAEELKSGEMVIDAKGSKLMVVDELVDMAWVGTYGADKVAVVKKYVEPVAVGEREG</sequence>
<gene>
    <name evidence="1" type="ORF">DWX41_11850</name>
</gene>
<organism evidence="1 2">
    <name type="scientific">Hungatella hathewayi</name>
    <dbReference type="NCBI Taxonomy" id="154046"/>
    <lineage>
        <taxon>Bacteria</taxon>
        <taxon>Bacillati</taxon>
        <taxon>Bacillota</taxon>
        <taxon>Clostridia</taxon>
        <taxon>Lachnospirales</taxon>
        <taxon>Lachnospiraceae</taxon>
        <taxon>Hungatella</taxon>
    </lineage>
</organism>
<comment type="caution">
    <text evidence="1">The sequence shown here is derived from an EMBL/GenBank/DDBJ whole genome shotgun (WGS) entry which is preliminary data.</text>
</comment>
<reference evidence="1 2" key="1">
    <citation type="submission" date="2018-08" db="EMBL/GenBank/DDBJ databases">
        <title>A genome reference for cultivated species of the human gut microbiota.</title>
        <authorList>
            <person name="Zou Y."/>
            <person name="Xue W."/>
            <person name="Luo G."/>
        </authorList>
    </citation>
    <scope>NUCLEOTIDE SEQUENCE [LARGE SCALE GENOMIC DNA]</scope>
    <source>
        <strain evidence="1 2">AF19-21</strain>
    </source>
</reference>
<dbReference type="AlphaFoldDB" id="A0A3E2WV61"/>
<dbReference type="EMBL" id="QVIA01000012">
    <property type="protein sequence ID" value="RGC31511.1"/>
    <property type="molecule type" value="Genomic_DNA"/>
</dbReference>